<keyword evidence="5 8" id="KW-0150">Chloroplast</keyword>
<dbReference type="Pfam" id="PF00101">
    <property type="entry name" value="RuBisCO_small"/>
    <property type="match status" value="1"/>
</dbReference>
<dbReference type="HAMAP" id="MF_00859">
    <property type="entry name" value="RuBisCO_S_bact"/>
    <property type="match status" value="1"/>
</dbReference>
<keyword evidence="1 5" id="KW-0113">Calvin cycle</keyword>
<sequence>MRLTQGTFSFLPDLTDEQIKKQIEYAKAQNWAVNIEYTEDPHPRNNFWELWGLPLFEFKDAQTVMFEIESCRKQHPTKYIKVNAFDNTRGVESCSLSFIINRPSYEPGFELVRTEDVSRNQRYSFRSYATSNNPEGSRY</sequence>
<dbReference type="RefSeq" id="YP_009399078.1">
    <property type="nucleotide sequence ID" value="NC_035295.1"/>
</dbReference>
<dbReference type="SUPFAM" id="SSF55239">
    <property type="entry name" value="RuBisCO, small subunit"/>
    <property type="match status" value="1"/>
</dbReference>
<dbReference type="InterPro" id="IPR000894">
    <property type="entry name" value="RuBisCO_ssu_dom"/>
</dbReference>
<dbReference type="PANTHER" id="PTHR31262:SF23">
    <property type="entry name" value="RIBULOSE BISPHOSPHATE CARBOXYLASE SMALL SUBUNIT"/>
    <property type="match status" value="1"/>
</dbReference>
<protein>
    <recommendedName>
        <fullName evidence="5 6">Multifunctional fusion protein</fullName>
    </recommendedName>
    <domain>
        <recommendedName>
            <fullName evidence="5">Ribulose bisphosphate carboxylase small subunit</fullName>
            <shortName evidence="5">RuBisCO small subunit</shortName>
        </recommendedName>
    </domain>
    <domain>
        <recommendedName>
            <fullName evidence="6">Ribulose bisphosphate carboxylase small subunit, chloroplastic</fullName>
        </recommendedName>
    </domain>
</protein>
<evidence type="ECO:0000256" key="1">
    <source>
        <dbReference type="ARBA" id="ARBA00022567"/>
    </source>
</evidence>
<dbReference type="PANTHER" id="PTHR31262">
    <property type="entry name" value="RIBULOSE BISPHOSPHATE CARBOXYLASE SMALL CHAIN 1, CHLOROPLASTIC"/>
    <property type="match status" value="1"/>
</dbReference>
<geneLocation type="chloroplast" evidence="8"/>
<dbReference type="GO" id="GO:0016984">
    <property type="term" value="F:ribulose-bisphosphate carboxylase activity"/>
    <property type="evidence" value="ECO:0007669"/>
    <property type="project" value="UniProtKB-UniRule"/>
</dbReference>
<comment type="subcellular location">
    <subcellularLocation>
        <location evidence="5">Plastid</location>
        <location evidence="5">Chloroplast</location>
    </subcellularLocation>
</comment>
<dbReference type="EMBL" id="MF101452">
    <property type="protein sequence ID" value="ARW68475.1"/>
    <property type="molecule type" value="Genomic_DNA"/>
</dbReference>
<gene>
    <name evidence="5 8" type="primary">rbcS</name>
    <name evidence="6" type="synonym">RBCS</name>
</gene>
<keyword evidence="3 5" id="KW-0120">Carbon dioxide fixation</keyword>
<evidence type="ECO:0000256" key="4">
    <source>
        <dbReference type="ARBA" id="ARBA00038826"/>
    </source>
</evidence>
<dbReference type="SMART" id="SM00961">
    <property type="entry name" value="RuBisCO_small"/>
    <property type="match status" value="1"/>
</dbReference>
<dbReference type="GO" id="GO:0009507">
    <property type="term" value="C:chloroplast"/>
    <property type="evidence" value="ECO:0007669"/>
    <property type="project" value="UniProtKB-SubCell"/>
</dbReference>
<dbReference type="InterPro" id="IPR024681">
    <property type="entry name" value="RuBisCO_ssu"/>
</dbReference>
<dbReference type="AlphaFoldDB" id="A0A1Z1MRT5"/>
<proteinExistence type="inferred from homology"/>
<keyword evidence="6 8" id="KW-0934">Plastid</keyword>
<dbReference type="InterPro" id="IPR036385">
    <property type="entry name" value="RuBisCO_ssu_sf"/>
</dbReference>
<accession>A0A1Z1MRT5</accession>
<evidence type="ECO:0000256" key="3">
    <source>
        <dbReference type="ARBA" id="ARBA00023300"/>
    </source>
</evidence>
<feature type="domain" description="Ribulose bisphosphate carboxylase small subunit" evidence="7">
    <location>
        <begin position="4"/>
        <end position="103"/>
    </location>
</feature>
<comment type="subunit">
    <text evidence="4 5">Heterohexadecamer of 8 large and 8 small subunits.</text>
</comment>
<dbReference type="CDD" id="cd03527">
    <property type="entry name" value="RuBisCO_small"/>
    <property type="match status" value="1"/>
</dbReference>
<dbReference type="Gene3D" id="3.30.190.10">
    <property type="entry name" value="Ribulose bisphosphate carboxylase, small subunit"/>
    <property type="match status" value="1"/>
</dbReference>
<comment type="function">
    <text evidence="6">RuBisCO catalyzes two reactions: the carboxylation of D-ribulose 1,5-bisphosphate, the primary event in carbon dioxide fixation, as well as the oxidative fragmentation of the pentose substrate. Both reactions occur simultaneously and in competition at the same active site. Although the small subunit is not catalytic it is essential for maximal activity.</text>
</comment>
<evidence type="ECO:0000256" key="6">
    <source>
        <dbReference type="HAMAP-Rule" id="MF_00860"/>
    </source>
</evidence>
<evidence type="ECO:0000256" key="5">
    <source>
        <dbReference type="HAMAP-Rule" id="MF_00859"/>
    </source>
</evidence>
<comment type="miscellaneous">
    <text evidence="5">The basic functional RuBisCO is composed of a large chain homodimer in a 'head-to-tail' conformation. In form I RuBisCO this homodimer is arranged in a barrel-like tetramer with the small subunits forming a tetrameric 'cap' on each end of the 'barrel'.</text>
</comment>
<evidence type="ECO:0000259" key="7">
    <source>
        <dbReference type="SMART" id="SM00961"/>
    </source>
</evidence>
<name>A0A1Z1MRT5_9FLOR</name>
<comment type="similarity">
    <text evidence="5">Belongs to the RuBisCO small chain family.</text>
</comment>
<dbReference type="GeneID" id="33361715"/>
<reference evidence="8" key="1">
    <citation type="journal article" date="2017" name="J. Phycol.">
        <title>Analysis of chloroplast genomes and a supermatrix inform reclassification of the Rhodomelaceae (Rhodophyta).</title>
        <authorList>
            <person name="Diaz-Tapia P."/>
            <person name="Maggs C.A."/>
            <person name="West J.A."/>
            <person name="Verbruggen H."/>
        </authorList>
    </citation>
    <scope>NUCLEOTIDE SEQUENCE</scope>
    <source>
        <strain evidence="8">PD1676</strain>
    </source>
</reference>
<evidence type="ECO:0000256" key="2">
    <source>
        <dbReference type="ARBA" id="ARBA00023238"/>
    </source>
</evidence>
<keyword evidence="5" id="KW-0602">Photosynthesis</keyword>
<comment type="function">
    <text evidence="5">RuBisCO catalyzes two reactions: the carboxylation of D-ribulose 1,5-bisphosphate, the primary event in carbon dioxide fixation, as well as the oxidative fragmentation of the pentose substrate in the photorespiration process. Both reactions occur simultaneously and in competition at the same active site. Although the small subunit is not catalytic it is essential for maximal activity.</text>
</comment>
<keyword evidence="2 5" id="KW-0601">Photorespiration</keyword>
<dbReference type="GO" id="GO:0019253">
    <property type="term" value="P:reductive pentose-phosphate cycle"/>
    <property type="evidence" value="ECO:0007669"/>
    <property type="project" value="UniProtKB-UniRule"/>
</dbReference>
<evidence type="ECO:0000313" key="8">
    <source>
        <dbReference type="EMBL" id="ARW68475.1"/>
    </source>
</evidence>
<organism evidence="8">
    <name type="scientific">Taenioma perpusillum</name>
    <dbReference type="NCBI Taxonomy" id="210852"/>
    <lineage>
        <taxon>Eukaryota</taxon>
        <taxon>Rhodophyta</taxon>
        <taxon>Florideophyceae</taxon>
        <taxon>Rhodymeniophycidae</taxon>
        <taxon>Ceramiales</taxon>
        <taxon>Delesseriaceae</taxon>
        <taxon>Taenioma</taxon>
    </lineage>
</organism>